<keyword evidence="3" id="KW-1185">Reference proteome</keyword>
<dbReference type="Pfam" id="PF00583">
    <property type="entry name" value="Acetyltransf_1"/>
    <property type="match status" value="1"/>
</dbReference>
<evidence type="ECO:0000313" key="2">
    <source>
        <dbReference type="EMBL" id="KAF2232537.1"/>
    </source>
</evidence>
<proteinExistence type="predicted"/>
<dbReference type="Proteomes" id="UP000800092">
    <property type="component" value="Unassembled WGS sequence"/>
</dbReference>
<keyword evidence="2" id="KW-0808">Transferase</keyword>
<dbReference type="EMBL" id="ML991814">
    <property type="protein sequence ID" value="KAF2232537.1"/>
    <property type="molecule type" value="Genomic_DNA"/>
</dbReference>
<dbReference type="SUPFAM" id="SSF55729">
    <property type="entry name" value="Acyl-CoA N-acyltransferases (Nat)"/>
    <property type="match status" value="1"/>
</dbReference>
<dbReference type="PROSITE" id="PS51186">
    <property type="entry name" value="GNAT"/>
    <property type="match status" value="1"/>
</dbReference>
<dbReference type="GO" id="GO:0016747">
    <property type="term" value="F:acyltransferase activity, transferring groups other than amino-acyl groups"/>
    <property type="evidence" value="ECO:0007669"/>
    <property type="project" value="InterPro"/>
</dbReference>
<organism evidence="2 3">
    <name type="scientific">Viridothelium virens</name>
    <name type="common">Speckled blister lichen</name>
    <name type="synonym">Trypethelium virens</name>
    <dbReference type="NCBI Taxonomy" id="1048519"/>
    <lineage>
        <taxon>Eukaryota</taxon>
        <taxon>Fungi</taxon>
        <taxon>Dikarya</taxon>
        <taxon>Ascomycota</taxon>
        <taxon>Pezizomycotina</taxon>
        <taxon>Dothideomycetes</taxon>
        <taxon>Dothideomycetes incertae sedis</taxon>
        <taxon>Trypetheliales</taxon>
        <taxon>Trypetheliaceae</taxon>
        <taxon>Viridothelium</taxon>
    </lineage>
</organism>
<keyword evidence="2" id="KW-0012">Acyltransferase</keyword>
<name>A0A6A6H3Q4_VIRVR</name>
<gene>
    <name evidence="2" type="ORF">EV356DRAFT_244428</name>
</gene>
<feature type="domain" description="N-acetyltransferase" evidence="1">
    <location>
        <begin position="5"/>
        <end position="192"/>
    </location>
</feature>
<dbReference type="InterPro" id="IPR000182">
    <property type="entry name" value="GNAT_dom"/>
</dbReference>
<dbReference type="AlphaFoldDB" id="A0A6A6H3Q4"/>
<dbReference type="InterPro" id="IPR016181">
    <property type="entry name" value="Acyl_CoA_acyltransferase"/>
</dbReference>
<accession>A0A6A6H3Q4</accession>
<evidence type="ECO:0000259" key="1">
    <source>
        <dbReference type="PROSITE" id="PS51186"/>
    </source>
</evidence>
<sequence length="192" mass="21818">MGSKAIIRPATAQDIPKIKAIHDHYVYNSVLTLHSEPRPEQDLHRRFQTALERGLPYIVCQDEESRHILGYAFAFPFNRKVAGLAQTVEINLFCHPNYTRQQIARHLLEDLLAILKRPSSSGHATFFRPGIKPHQAAQVIACVGIDELGPKGGLGLIDWYKQFGFDESGRLKKVGCKFNRWIDQVYLQISLI</sequence>
<reference evidence="2" key="1">
    <citation type="journal article" date="2020" name="Stud. Mycol.">
        <title>101 Dothideomycetes genomes: a test case for predicting lifestyles and emergence of pathogens.</title>
        <authorList>
            <person name="Haridas S."/>
            <person name="Albert R."/>
            <person name="Binder M."/>
            <person name="Bloem J."/>
            <person name="Labutti K."/>
            <person name="Salamov A."/>
            <person name="Andreopoulos B."/>
            <person name="Baker S."/>
            <person name="Barry K."/>
            <person name="Bills G."/>
            <person name="Bluhm B."/>
            <person name="Cannon C."/>
            <person name="Castanera R."/>
            <person name="Culley D."/>
            <person name="Daum C."/>
            <person name="Ezra D."/>
            <person name="Gonzalez J."/>
            <person name="Henrissat B."/>
            <person name="Kuo A."/>
            <person name="Liang C."/>
            <person name="Lipzen A."/>
            <person name="Lutzoni F."/>
            <person name="Magnuson J."/>
            <person name="Mondo S."/>
            <person name="Nolan M."/>
            <person name="Ohm R."/>
            <person name="Pangilinan J."/>
            <person name="Park H.-J."/>
            <person name="Ramirez L."/>
            <person name="Alfaro M."/>
            <person name="Sun H."/>
            <person name="Tritt A."/>
            <person name="Yoshinaga Y."/>
            <person name="Zwiers L.-H."/>
            <person name="Turgeon B."/>
            <person name="Goodwin S."/>
            <person name="Spatafora J."/>
            <person name="Crous P."/>
            <person name="Grigoriev I."/>
        </authorList>
    </citation>
    <scope>NUCLEOTIDE SEQUENCE</scope>
    <source>
        <strain evidence="2">Tuck. ex Michener</strain>
    </source>
</reference>
<dbReference type="Gene3D" id="3.40.630.30">
    <property type="match status" value="1"/>
</dbReference>
<protein>
    <submittedName>
        <fullName evidence="2">Acyl-CoA N-acyltransferase</fullName>
    </submittedName>
</protein>
<evidence type="ECO:0000313" key="3">
    <source>
        <dbReference type="Proteomes" id="UP000800092"/>
    </source>
</evidence>
<dbReference type="OrthoDB" id="2129362at2759"/>